<dbReference type="eggNOG" id="COG1173">
    <property type="taxonomic scope" value="Bacteria"/>
</dbReference>
<dbReference type="PANTHER" id="PTHR43386">
    <property type="entry name" value="OLIGOPEPTIDE TRANSPORT SYSTEM PERMEASE PROTEIN APPC"/>
    <property type="match status" value="1"/>
</dbReference>
<keyword evidence="7" id="KW-0653">Protein transport</keyword>
<dbReference type="SUPFAM" id="SSF161098">
    <property type="entry name" value="MetI-like"/>
    <property type="match status" value="1"/>
</dbReference>
<dbReference type="GeneID" id="92500069"/>
<evidence type="ECO:0000313" key="15">
    <source>
        <dbReference type="EMBL" id="KCZ64792.1"/>
    </source>
</evidence>
<protein>
    <recommendedName>
        <fullName evidence="11">Oligopeptide transport system permease protein OppC</fullName>
    </recommendedName>
</protein>
<evidence type="ECO:0000256" key="7">
    <source>
        <dbReference type="ARBA" id="ARBA00022927"/>
    </source>
</evidence>
<dbReference type="OrthoDB" id="9766870at2"/>
<evidence type="ECO:0000256" key="11">
    <source>
        <dbReference type="ARBA" id="ARBA00072251"/>
    </source>
</evidence>
<evidence type="ECO:0000256" key="12">
    <source>
        <dbReference type="RuleBase" id="RU363032"/>
    </source>
</evidence>
<evidence type="ECO:0000313" key="14">
    <source>
        <dbReference type="EMBL" id="HAE93087.1"/>
    </source>
</evidence>
<dbReference type="Gene3D" id="1.10.3720.10">
    <property type="entry name" value="MetI-like"/>
    <property type="match status" value="1"/>
</dbReference>
<feature type="domain" description="ABC transmembrane type-1" evidence="13">
    <location>
        <begin position="102"/>
        <end position="291"/>
    </location>
</feature>
<dbReference type="InterPro" id="IPR050366">
    <property type="entry name" value="BP-dependent_transpt_permease"/>
</dbReference>
<keyword evidence="5 12" id="KW-0812">Transmembrane</keyword>
<comment type="similarity">
    <text evidence="10">Belongs to the binding-protein-dependent transport system permease family. OppBC subfamily.</text>
</comment>
<feature type="transmembrane region" description="Helical" evidence="12">
    <location>
        <begin position="137"/>
        <end position="159"/>
    </location>
</feature>
<comment type="subcellular location">
    <subcellularLocation>
        <location evidence="1">Cell inner membrane</location>
        <topology evidence="1">Multi-pass membrane protein</topology>
    </subcellularLocation>
    <subcellularLocation>
        <location evidence="12">Cell membrane</location>
        <topology evidence="12">Multi-pass membrane protein</topology>
    </subcellularLocation>
</comment>
<dbReference type="GO" id="GO:0015031">
    <property type="term" value="P:protein transport"/>
    <property type="evidence" value="ECO:0007669"/>
    <property type="project" value="UniProtKB-KW"/>
</dbReference>
<dbReference type="PROSITE" id="PS50928">
    <property type="entry name" value="ABC_TM1"/>
    <property type="match status" value="1"/>
</dbReference>
<evidence type="ECO:0000256" key="3">
    <source>
        <dbReference type="ARBA" id="ARBA00022475"/>
    </source>
</evidence>
<dbReference type="Pfam" id="PF00528">
    <property type="entry name" value="BPD_transp_1"/>
    <property type="match status" value="1"/>
</dbReference>
<proteinExistence type="inferred from homology"/>
<keyword evidence="8 12" id="KW-1133">Transmembrane helix</keyword>
<organism evidence="15 16">
    <name type="scientific">Hyphomonas atlantica</name>
    <dbReference type="NCBI Taxonomy" id="1280948"/>
    <lineage>
        <taxon>Bacteria</taxon>
        <taxon>Pseudomonadati</taxon>
        <taxon>Pseudomonadota</taxon>
        <taxon>Alphaproteobacteria</taxon>
        <taxon>Hyphomonadales</taxon>
        <taxon>Hyphomonadaceae</taxon>
        <taxon>Hyphomonas</taxon>
    </lineage>
</organism>
<evidence type="ECO:0000256" key="2">
    <source>
        <dbReference type="ARBA" id="ARBA00022448"/>
    </source>
</evidence>
<evidence type="ECO:0000256" key="6">
    <source>
        <dbReference type="ARBA" id="ARBA00022856"/>
    </source>
</evidence>
<evidence type="ECO:0000313" key="16">
    <source>
        <dbReference type="Proteomes" id="UP000024547"/>
    </source>
</evidence>
<reference evidence="15 16" key="1">
    <citation type="journal article" date="2014" name="Antonie Van Leeuwenhoek">
        <title>Hyphomonas beringensis sp. nov. and Hyphomonas chukchiensis sp. nov., isolated from surface seawater of the Bering Sea and Chukchi Sea.</title>
        <authorList>
            <person name="Li C."/>
            <person name="Lai Q."/>
            <person name="Li G."/>
            <person name="Dong C."/>
            <person name="Wang J."/>
            <person name="Liao Y."/>
            <person name="Shao Z."/>
        </authorList>
    </citation>
    <scope>NUCLEOTIDE SEQUENCE [LARGE SCALE GENOMIC DNA]</scope>
    <source>
        <strain evidence="15 16">22II1-22F38</strain>
    </source>
</reference>
<dbReference type="AlphaFoldDB" id="A0A059EB67"/>
<dbReference type="PANTHER" id="PTHR43386:SF2">
    <property type="entry name" value="OLIGOPEPTIDE TRANSPORT SYSTEM PERMEASE PROTEIN OPPC"/>
    <property type="match status" value="1"/>
</dbReference>
<dbReference type="Proteomes" id="UP000259173">
    <property type="component" value="Unassembled WGS sequence"/>
</dbReference>
<evidence type="ECO:0000256" key="1">
    <source>
        <dbReference type="ARBA" id="ARBA00004429"/>
    </source>
</evidence>
<evidence type="ECO:0000259" key="13">
    <source>
        <dbReference type="PROSITE" id="PS50928"/>
    </source>
</evidence>
<evidence type="ECO:0000256" key="9">
    <source>
        <dbReference type="ARBA" id="ARBA00023136"/>
    </source>
</evidence>
<feature type="transmembrane region" description="Helical" evidence="12">
    <location>
        <begin position="271"/>
        <end position="291"/>
    </location>
</feature>
<keyword evidence="9 12" id="KW-0472">Membrane</keyword>
<dbReference type="InterPro" id="IPR000515">
    <property type="entry name" value="MetI-like"/>
</dbReference>
<accession>A0A059EB67</accession>
<dbReference type="GO" id="GO:0055085">
    <property type="term" value="P:transmembrane transport"/>
    <property type="evidence" value="ECO:0007669"/>
    <property type="project" value="InterPro"/>
</dbReference>
<dbReference type="Proteomes" id="UP000024547">
    <property type="component" value="Unassembled WGS sequence"/>
</dbReference>
<dbReference type="InterPro" id="IPR025966">
    <property type="entry name" value="OppC_N"/>
</dbReference>
<evidence type="ECO:0000256" key="8">
    <source>
        <dbReference type="ARBA" id="ARBA00022989"/>
    </source>
</evidence>
<feature type="transmembrane region" description="Helical" evidence="12">
    <location>
        <begin position="165"/>
        <end position="184"/>
    </location>
</feature>
<dbReference type="PATRIC" id="fig|1280948.3.peg.7"/>
<sequence>MTDLDPLLDPTGRVEPVQKAIVGGRSLWDDARARLFRNRAAVISMWILGALVLIAVFGPMLWVHKYSTISDLRTIAPTFDGMHPLGTDLQGRDLLARLMIGLRISLMVGIVATAVSLVIGVSWGATAGYLGGRVDNFMMRIVDVLYALPFIFFVILLLTVFERNIVLIFAAIGAIEWLTMARIVRGQTLAIKGKEFIEAARAAGVSRKDIITRHILPNVIGPVAVYVTLTIPVVILAESFLSFLGLGVNEPLTSLGVLISDGADRMEEKPWMLLAPALTMAVTLLCLNFIGDGLRDALDPKDR</sequence>
<dbReference type="InterPro" id="IPR035906">
    <property type="entry name" value="MetI-like_sf"/>
</dbReference>
<feature type="transmembrane region" description="Helical" evidence="12">
    <location>
        <begin position="104"/>
        <end position="125"/>
    </location>
</feature>
<keyword evidence="16" id="KW-1185">Reference proteome</keyword>
<keyword evidence="2 12" id="KW-0813">Transport</keyword>
<dbReference type="CDD" id="cd06261">
    <property type="entry name" value="TM_PBP2"/>
    <property type="match status" value="1"/>
</dbReference>
<name>A0A059EB67_9PROT</name>
<dbReference type="STRING" id="1280948.HY36_00035"/>
<reference evidence="14 17" key="2">
    <citation type="journal article" date="2018" name="Nat. Biotechnol.">
        <title>A standardized bacterial taxonomy based on genome phylogeny substantially revises the tree of life.</title>
        <authorList>
            <person name="Parks D.H."/>
            <person name="Chuvochina M."/>
            <person name="Waite D.W."/>
            <person name="Rinke C."/>
            <person name="Skarshewski A."/>
            <person name="Chaumeil P.A."/>
            <person name="Hugenholtz P."/>
        </authorList>
    </citation>
    <scope>NUCLEOTIDE SEQUENCE [LARGE SCALE GENOMIC DNA]</scope>
    <source>
        <strain evidence="14">UBA8557</strain>
    </source>
</reference>
<dbReference type="RefSeq" id="WP_035546576.1">
    <property type="nucleotide sequence ID" value="NZ_AWFH01000001.1"/>
</dbReference>
<evidence type="ECO:0000256" key="5">
    <source>
        <dbReference type="ARBA" id="ARBA00022692"/>
    </source>
</evidence>
<keyword evidence="6" id="KW-0571">Peptide transport</keyword>
<dbReference type="GO" id="GO:0015833">
    <property type="term" value="P:peptide transport"/>
    <property type="evidence" value="ECO:0007669"/>
    <property type="project" value="UniProtKB-KW"/>
</dbReference>
<evidence type="ECO:0000256" key="4">
    <source>
        <dbReference type="ARBA" id="ARBA00022519"/>
    </source>
</evidence>
<feature type="transmembrane region" description="Helical" evidence="12">
    <location>
        <begin position="40"/>
        <end position="62"/>
    </location>
</feature>
<dbReference type="EMBL" id="DMBR01000024">
    <property type="protein sequence ID" value="HAE93087.1"/>
    <property type="molecule type" value="Genomic_DNA"/>
</dbReference>
<comment type="caution">
    <text evidence="15">The sequence shown here is derived from an EMBL/GenBank/DDBJ whole genome shotgun (WGS) entry which is preliminary data.</text>
</comment>
<evidence type="ECO:0000313" key="17">
    <source>
        <dbReference type="Proteomes" id="UP000259173"/>
    </source>
</evidence>
<keyword evidence="4" id="KW-0997">Cell inner membrane</keyword>
<dbReference type="EMBL" id="AWFH01000001">
    <property type="protein sequence ID" value="KCZ64792.1"/>
    <property type="molecule type" value="Genomic_DNA"/>
</dbReference>
<dbReference type="GO" id="GO:0005886">
    <property type="term" value="C:plasma membrane"/>
    <property type="evidence" value="ECO:0007669"/>
    <property type="project" value="UniProtKB-SubCell"/>
</dbReference>
<keyword evidence="3" id="KW-1003">Cell membrane</keyword>
<dbReference type="Pfam" id="PF12911">
    <property type="entry name" value="OppC_N"/>
    <property type="match status" value="1"/>
</dbReference>
<feature type="transmembrane region" description="Helical" evidence="12">
    <location>
        <begin position="215"/>
        <end position="235"/>
    </location>
</feature>
<gene>
    <name evidence="14" type="ORF">DCG65_00910</name>
    <name evidence="15" type="ORF">HY36_00035</name>
</gene>
<evidence type="ECO:0000256" key="10">
    <source>
        <dbReference type="ARBA" id="ARBA00024202"/>
    </source>
</evidence>